<reference evidence="2" key="1">
    <citation type="submission" date="2020-12" db="EMBL/GenBank/DDBJ databases">
        <title>Sanguibacter suaedae sp. nov., isolated from Suaeda aralocaspica.</title>
        <authorList>
            <person name="Ma Q."/>
        </authorList>
    </citation>
    <scope>NUCLEOTIDE SEQUENCE</scope>
    <source>
        <strain evidence="2">YZGR15</strain>
    </source>
</reference>
<feature type="transmembrane region" description="Helical" evidence="1">
    <location>
        <begin position="651"/>
        <end position="670"/>
    </location>
</feature>
<comment type="caution">
    <text evidence="2">The sequence shown here is derived from an EMBL/GenBank/DDBJ whole genome shotgun (WGS) entry which is preliminary data.</text>
</comment>
<feature type="transmembrane region" description="Helical" evidence="1">
    <location>
        <begin position="468"/>
        <end position="489"/>
    </location>
</feature>
<accession>A0A934I1Q0</accession>
<evidence type="ECO:0000313" key="3">
    <source>
        <dbReference type="Proteomes" id="UP000602087"/>
    </source>
</evidence>
<keyword evidence="1" id="KW-0812">Transmembrane</keyword>
<keyword evidence="1" id="KW-1133">Transmembrane helix</keyword>
<dbReference type="Proteomes" id="UP000602087">
    <property type="component" value="Unassembled WGS sequence"/>
</dbReference>
<feature type="transmembrane region" description="Helical" evidence="1">
    <location>
        <begin position="368"/>
        <end position="387"/>
    </location>
</feature>
<feature type="transmembrane region" description="Helical" evidence="1">
    <location>
        <begin position="408"/>
        <end position="429"/>
    </location>
</feature>
<feature type="transmembrane region" description="Helical" evidence="1">
    <location>
        <begin position="543"/>
        <end position="564"/>
    </location>
</feature>
<dbReference type="EMBL" id="JAEINH010000001">
    <property type="protein sequence ID" value="MBI9113568.1"/>
    <property type="molecule type" value="Genomic_DNA"/>
</dbReference>
<feature type="transmembrane region" description="Helical" evidence="1">
    <location>
        <begin position="595"/>
        <end position="612"/>
    </location>
</feature>
<dbReference type="AlphaFoldDB" id="A0A934I1Q0"/>
<dbReference type="RefSeq" id="WP_198732132.1">
    <property type="nucleotide sequence ID" value="NZ_JAEINH010000001.1"/>
</dbReference>
<dbReference type="InterPro" id="IPR017850">
    <property type="entry name" value="Alkaline_phosphatase_core_sf"/>
</dbReference>
<dbReference type="Gene3D" id="3.40.720.10">
    <property type="entry name" value="Alkaline Phosphatase, subunit A"/>
    <property type="match status" value="1"/>
</dbReference>
<sequence>MSAPTLNPTVEQRRGGPARLLARAVCAAVALTVLGGTAVGVAHAGTDDDAHQVLLVGTGGVSWADVSPTTTPALWSLAEDGSVGNLVVRSVNASTCPVDGWLAISAGTRAADAFDAKDDACRELAPATGGALPEWDELREAVDAQSYDAPLGAFGDAVTEAGTVATAVGPGAALALTTQDGDVAGTAITPGDAAGATGDAVADGLETSDLVVVDLGAVREAGYETETTGGEVSGDQPRRAQDVTVVDARLAEVLAAARDADPGLEHTTVVLASVADPSTEPRLQVAAVLAPGEAPGTLLSSSTRQPGYVQGTDVLPTVLDHLDITAQTRLVGASWTSDTAGTPAQERVADLVDAEDHTLATRPLVEPFFLLFCAVNLVLFAAVSYGFSARARRNPRIARTVAGHPGAVLGSLRATGIAIAALPVSTLLANLVPWWRTGAPALTLTALVLAWMAALTALAVLPPWRHRVLGPATVVTVITALVLAVDVATGARLQVSALMGIQPTVGGRFYGFNNTAFALFAVTTVLAAAAAADPLVAAGRRRLAAGVVLTIGAVAVVLNGSPALGADFGGPPALVPAFVVLALLAAGVRLTWQRIVGVLLAAVVVVTTFAVADRLRPEEDRTHLGQLVDTVLDGGLLDVVLRKAEANLSTLTNPLAIVGVAGILVVVLVLGRPLRAATLDDGGEHAGWWTDGAPLTQISTRSPMVLPGVVTAGTALGIGTLVNDSGVVILGVGLAVLVPLVAATYASWMLTLRRDPAEQEPLRMP</sequence>
<feature type="transmembrane region" description="Helical" evidence="1">
    <location>
        <begin position="441"/>
        <end position="461"/>
    </location>
</feature>
<gene>
    <name evidence="2" type="ORF">JAV76_00905</name>
</gene>
<feature type="transmembrane region" description="Helical" evidence="1">
    <location>
        <begin position="570"/>
        <end position="588"/>
    </location>
</feature>
<feature type="transmembrane region" description="Helical" evidence="1">
    <location>
        <begin position="20"/>
        <end position="42"/>
    </location>
</feature>
<name>A0A934I1Q0_9MICO</name>
<keyword evidence="1" id="KW-0472">Membrane</keyword>
<feature type="transmembrane region" description="Helical" evidence="1">
    <location>
        <begin position="509"/>
        <end position="531"/>
    </location>
</feature>
<proteinExistence type="predicted"/>
<evidence type="ECO:0000256" key="1">
    <source>
        <dbReference type="SAM" id="Phobius"/>
    </source>
</evidence>
<keyword evidence="3" id="KW-1185">Reference proteome</keyword>
<organism evidence="2 3">
    <name type="scientific">Sanguibacter suaedae</name>
    <dbReference type="NCBI Taxonomy" id="2795737"/>
    <lineage>
        <taxon>Bacteria</taxon>
        <taxon>Bacillati</taxon>
        <taxon>Actinomycetota</taxon>
        <taxon>Actinomycetes</taxon>
        <taxon>Micrococcales</taxon>
        <taxon>Sanguibacteraceae</taxon>
        <taxon>Sanguibacter</taxon>
    </lineage>
</organism>
<feature type="transmembrane region" description="Helical" evidence="1">
    <location>
        <begin position="728"/>
        <end position="748"/>
    </location>
</feature>
<feature type="transmembrane region" description="Helical" evidence="1">
    <location>
        <begin position="704"/>
        <end position="722"/>
    </location>
</feature>
<protein>
    <submittedName>
        <fullName evidence="2">Uncharacterized protein</fullName>
    </submittedName>
</protein>
<evidence type="ECO:0000313" key="2">
    <source>
        <dbReference type="EMBL" id="MBI9113568.1"/>
    </source>
</evidence>